<sequence length="289" mass="32786">MSNLYTRHLTPGKASMFVAVCVITTHLVTVSADWVQLPILDRSDGSSQHTWSTRRRVTNKNPSLLHQQFFQHTTSSSHVGQITPITKPLQPATMDLSMNREKLDATPTSNQIHDPPRSTSQTQVSSIKNFTEALSKSSTTSHSREKLKELENDIGWDRFSFAEHPMEVLRSVHQTLRLQTPHTLIGKVRFLQGLKDHLLLYAEKSMKQLFTPQQESQARQSMGTFSFPSLQGSLMSMSFLMFGVFLINLVQQVMSTVQNGGMSGRRRKRSLHHIVNTARIINLMDQFKV</sequence>
<reference evidence="3" key="1">
    <citation type="submission" date="2020-11" db="EMBL/GenBank/DDBJ databases">
        <authorList>
            <person name="Tran Van P."/>
        </authorList>
    </citation>
    <scope>NUCLEOTIDE SEQUENCE</scope>
</reference>
<dbReference type="AlphaFoldDB" id="A0A7R8VIH8"/>
<evidence type="ECO:0000256" key="1">
    <source>
        <dbReference type="SAM" id="MobiDB-lite"/>
    </source>
</evidence>
<feature type="transmembrane region" description="Helical" evidence="2">
    <location>
        <begin position="234"/>
        <end position="257"/>
    </location>
</feature>
<evidence type="ECO:0000313" key="3">
    <source>
        <dbReference type="EMBL" id="CAD7197984.1"/>
    </source>
</evidence>
<evidence type="ECO:0000256" key="2">
    <source>
        <dbReference type="SAM" id="Phobius"/>
    </source>
</evidence>
<name>A0A7R8VIH8_TIMDO</name>
<organism evidence="3">
    <name type="scientific">Timema douglasi</name>
    <name type="common">Walking stick</name>
    <dbReference type="NCBI Taxonomy" id="61478"/>
    <lineage>
        <taxon>Eukaryota</taxon>
        <taxon>Metazoa</taxon>
        <taxon>Ecdysozoa</taxon>
        <taxon>Arthropoda</taxon>
        <taxon>Hexapoda</taxon>
        <taxon>Insecta</taxon>
        <taxon>Pterygota</taxon>
        <taxon>Neoptera</taxon>
        <taxon>Polyneoptera</taxon>
        <taxon>Phasmatodea</taxon>
        <taxon>Timematodea</taxon>
        <taxon>Timematoidea</taxon>
        <taxon>Timematidae</taxon>
        <taxon>Timema</taxon>
    </lineage>
</organism>
<keyword evidence="2" id="KW-1133">Transmembrane helix</keyword>
<dbReference type="EMBL" id="OA565936">
    <property type="protein sequence ID" value="CAD7197984.1"/>
    <property type="molecule type" value="Genomic_DNA"/>
</dbReference>
<accession>A0A7R8VIH8</accession>
<keyword evidence="2" id="KW-0812">Transmembrane</keyword>
<feature type="region of interest" description="Disordered" evidence="1">
    <location>
        <begin position="104"/>
        <end position="125"/>
    </location>
</feature>
<proteinExistence type="predicted"/>
<protein>
    <submittedName>
        <fullName evidence="3">Uncharacterized protein</fullName>
    </submittedName>
</protein>
<keyword evidence="2" id="KW-0472">Membrane</keyword>
<gene>
    <name evidence="3" type="ORF">TDIB3V08_LOCUS4274</name>
</gene>
<feature type="compositionally biased region" description="Polar residues" evidence="1">
    <location>
        <begin position="106"/>
        <end position="125"/>
    </location>
</feature>